<accession>A0A8X6P4T8</accession>
<sequence length="141" mass="16071">MPQMASEDEAKTGKCMLWPKGIILMVVSHRCSKNIQVQDEEFISSKNSSLPRLGKVVLACICSRVWILLPAVTDRFYRSSSSEYACSFSNVLRQATAVQNRIKGTDEATPRFQQNRIPIFCEETFDTKLQTSIAEWLNFRT</sequence>
<dbReference type="Proteomes" id="UP000887013">
    <property type="component" value="Unassembled WGS sequence"/>
</dbReference>
<evidence type="ECO:0000313" key="2">
    <source>
        <dbReference type="Proteomes" id="UP000887013"/>
    </source>
</evidence>
<dbReference type="EMBL" id="BMAW01016703">
    <property type="protein sequence ID" value="GFT50391.1"/>
    <property type="molecule type" value="Genomic_DNA"/>
</dbReference>
<gene>
    <name evidence="1" type="ORF">NPIL_151821</name>
</gene>
<proteinExistence type="predicted"/>
<keyword evidence="2" id="KW-1185">Reference proteome</keyword>
<dbReference type="AlphaFoldDB" id="A0A8X6P4T8"/>
<evidence type="ECO:0000313" key="1">
    <source>
        <dbReference type="EMBL" id="GFT50391.1"/>
    </source>
</evidence>
<comment type="caution">
    <text evidence="1">The sequence shown here is derived from an EMBL/GenBank/DDBJ whole genome shotgun (WGS) entry which is preliminary data.</text>
</comment>
<reference evidence="1" key="1">
    <citation type="submission" date="2020-08" db="EMBL/GenBank/DDBJ databases">
        <title>Multicomponent nature underlies the extraordinary mechanical properties of spider dragline silk.</title>
        <authorList>
            <person name="Kono N."/>
            <person name="Nakamura H."/>
            <person name="Mori M."/>
            <person name="Yoshida Y."/>
            <person name="Ohtoshi R."/>
            <person name="Malay A.D."/>
            <person name="Moran D.A.P."/>
            <person name="Tomita M."/>
            <person name="Numata K."/>
            <person name="Arakawa K."/>
        </authorList>
    </citation>
    <scope>NUCLEOTIDE SEQUENCE</scope>
</reference>
<protein>
    <submittedName>
        <fullName evidence="1">Uncharacterized protein</fullName>
    </submittedName>
</protein>
<name>A0A8X6P4T8_NEPPI</name>
<organism evidence="1 2">
    <name type="scientific">Nephila pilipes</name>
    <name type="common">Giant wood spider</name>
    <name type="synonym">Nephila maculata</name>
    <dbReference type="NCBI Taxonomy" id="299642"/>
    <lineage>
        <taxon>Eukaryota</taxon>
        <taxon>Metazoa</taxon>
        <taxon>Ecdysozoa</taxon>
        <taxon>Arthropoda</taxon>
        <taxon>Chelicerata</taxon>
        <taxon>Arachnida</taxon>
        <taxon>Araneae</taxon>
        <taxon>Araneomorphae</taxon>
        <taxon>Entelegynae</taxon>
        <taxon>Araneoidea</taxon>
        <taxon>Nephilidae</taxon>
        <taxon>Nephila</taxon>
    </lineage>
</organism>